<dbReference type="EMBL" id="JARQWQ010000079">
    <property type="protein sequence ID" value="KAK2553267.1"/>
    <property type="molecule type" value="Genomic_DNA"/>
</dbReference>
<keyword evidence="3" id="KW-1185">Reference proteome</keyword>
<reference evidence="2" key="1">
    <citation type="journal article" date="2023" name="G3 (Bethesda)">
        <title>Whole genome assembly and annotation of the endangered Caribbean coral Acropora cervicornis.</title>
        <authorList>
            <person name="Selwyn J.D."/>
            <person name="Vollmer S.V."/>
        </authorList>
    </citation>
    <scope>NUCLEOTIDE SEQUENCE</scope>
    <source>
        <strain evidence="2">K2</strain>
    </source>
</reference>
<name>A0AAD9Q1Y4_ACRCE</name>
<dbReference type="PROSITE" id="PS50878">
    <property type="entry name" value="RT_POL"/>
    <property type="match status" value="1"/>
</dbReference>
<dbReference type="InterPro" id="IPR000477">
    <property type="entry name" value="RT_dom"/>
</dbReference>
<evidence type="ECO:0000259" key="1">
    <source>
        <dbReference type="PROSITE" id="PS50878"/>
    </source>
</evidence>
<reference evidence="2" key="2">
    <citation type="journal article" date="2023" name="Science">
        <title>Genomic signatures of disease resistance in endangered staghorn corals.</title>
        <authorList>
            <person name="Vollmer S.V."/>
            <person name="Selwyn J.D."/>
            <person name="Despard B.A."/>
            <person name="Roesel C.L."/>
        </authorList>
    </citation>
    <scope>NUCLEOTIDE SEQUENCE</scope>
    <source>
        <strain evidence="2">K2</strain>
    </source>
</reference>
<organism evidence="2 3">
    <name type="scientific">Acropora cervicornis</name>
    <name type="common">Staghorn coral</name>
    <dbReference type="NCBI Taxonomy" id="6130"/>
    <lineage>
        <taxon>Eukaryota</taxon>
        <taxon>Metazoa</taxon>
        <taxon>Cnidaria</taxon>
        <taxon>Anthozoa</taxon>
        <taxon>Hexacorallia</taxon>
        <taxon>Scleractinia</taxon>
        <taxon>Astrocoeniina</taxon>
        <taxon>Acroporidae</taxon>
        <taxon>Acropora</taxon>
    </lineage>
</organism>
<keyword evidence="2" id="KW-0808">Transferase</keyword>
<dbReference type="PANTHER" id="PTHR33332">
    <property type="entry name" value="REVERSE TRANSCRIPTASE DOMAIN-CONTAINING PROTEIN"/>
    <property type="match status" value="1"/>
</dbReference>
<evidence type="ECO:0000313" key="2">
    <source>
        <dbReference type="EMBL" id="KAK2553267.1"/>
    </source>
</evidence>
<keyword evidence="2" id="KW-0548">Nucleotidyltransferase</keyword>
<dbReference type="InterPro" id="IPR036691">
    <property type="entry name" value="Endo/exonu/phosph_ase_sf"/>
</dbReference>
<dbReference type="SUPFAM" id="SSF56219">
    <property type="entry name" value="DNase I-like"/>
    <property type="match status" value="1"/>
</dbReference>
<dbReference type="InterPro" id="IPR043502">
    <property type="entry name" value="DNA/RNA_pol_sf"/>
</dbReference>
<comment type="caution">
    <text evidence="2">The sequence shown here is derived from an EMBL/GenBank/DDBJ whole genome shotgun (WGS) entry which is preliminary data.</text>
</comment>
<sequence length="764" mass="87820">MGDTNCNLLSQSFDHKAEHLRFITETYQYIQLIDQPTRITSSTRTLIDHIFTNKPNIITNHGILHVGISDHSLIYATHKHNTLKADPKIIESRQFKNFDSDAFIEDIKETPFHFASLMDDPNELWDVWKSLLLEVLNKHAPMRKRKVKSKSSPWITAELRRKMRKRDFLKNQAVKQNSHQAWNDYKKARNEVNASIREARVTYFNDSIKKHSGNLKETWNVINSSLGRKPKMTVINELIDEGKVFVQKEDIAEQMNNHFCSLGSKLASCIPVTASQPEDFLGKTDLNFCFRPVNVGYILNLISNLKPSVSCGLDTISSRLLKLCGPYISDSICDIINHVLETGIFPDDWKKAKVHPIFKSDERNIPSNYRPISILPAISKIIERVMHSQLLKYFQAGNLLTESQSGFRPNHSTSTALISAVNLWLANMDAGKLNGSVFIDLKKAFDTVDHNILLRKLYCYGVDGNALQLLKSYLTDRTQRCYVNAVLSTEQYVSCGIPQGSILGPLLFIIYINDFPKCLRHTTPGMFADDTYITIADEEISAIECSLNSDLIAVHNWLKTNKLSCNASKTSYMTICSRQNLANARFMNLELDDRPIEHKPSTKLLGVHIDEMLTWDNQIKHISSKVSNGLRMLYLARKLTDNQETLKTIYYSLVQPYFDYCDVVWDDCSKTRADKLQKLQNRAARIITRADYSIRSSDVLNSLEWSNLEERRKRHLLVTMFKIFNNDCPTYLREQFHRTSEIHDYNLRGSNYDLQLPLPKTNFL</sequence>
<dbReference type="CDD" id="cd01650">
    <property type="entry name" value="RT_nLTR_like"/>
    <property type="match status" value="1"/>
</dbReference>
<dbReference type="Pfam" id="PF00078">
    <property type="entry name" value="RVT_1"/>
    <property type="match status" value="1"/>
</dbReference>
<feature type="domain" description="Reverse transcriptase" evidence="1">
    <location>
        <begin position="338"/>
        <end position="609"/>
    </location>
</feature>
<dbReference type="SUPFAM" id="SSF56672">
    <property type="entry name" value="DNA/RNA polymerases"/>
    <property type="match status" value="1"/>
</dbReference>
<protein>
    <submittedName>
        <fullName evidence="2">RNA-directed DNA polymerase from mobile element jockey</fullName>
    </submittedName>
</protein>
<proteinExistence type="predicted"/>
<accession>A0AAD9Q1Y4</accession>
<evidence type="ECO:0000313" key="3">
    <source>
        <dbReference type="Proteomes" id="UP001249851"/>
    </source>
</evidence>
<dbReference type="GO" id="GO:0003964">
    <property type="term" value="F:RNA-directed DNA polymerase activity"/>
    <property type="evidence" value="ECO:0007669"/>
    <property type="project" value="UniProtKB-KW"/>
</dbReference>
<keyword evidence="2" id="KW-0695">RNA-directed DNA polymerase</keyword>
<gene>
    <name evidence="2" type="ORF">P5673_025470</name>
</gene>
<dbReference type="Proteomes" id="UP001249851">
    <property type="component" value="Unassembled WGS sequence"/>
</dbReference>
<dbReference type="AlphaFoldDB" id="A0AAD9Q1Y4"/>